<organism evidence="2">
    <name type="scientific">marine metagenome</name>
    <dbReference type="NCBI Taxonomy" id="408172"/>
    <lineage>
        <taxon>unclassified sequences</taxon>
        <taxon>metagenomes</taxon>
        <taxon>ecological metagenomes</taxon>
    </lineage>
</organism>
<dbReference type="AlphaFoldDB" id="A0A381VVN3"/>
<protein>
    <submittedName>
        <fullName evidence="2">Uncharacterized protein</fullName>
    </submittedName>
</protein>
<evidence type="ECO:0000313" key="2">
    <source>
        <dbReference type="EMBL" id="SVA43697.1"/>
    </source>
</evidence>
<proteinExistence type="predicted"/>
<feature type="compositionally biased region" description="Low complexity" evidence="1">
    <location>
        <begin position="42"/>
        <end position="52"/>
    </location>
</feature>
<reference evidence="2" key="1">
    <citation type="submission" date="2018-05" db="EMBL/GenBank/DDBJ databases">
        <authorList>
            <person name="Lanie J.A."/>
            <person name="Ng W.-L."/>
            <person name="Kazmierczak K.M."/>
            <person name="Andrzejewski T.M."/>
            <person name="Davidsen T.M."/>
            <person name="Wayne K.J."/>
            <person name="Tettelin H."/>
            <person name="Glass J.I."/>
            <person name="Rusch D."/>
            <person name="Podicherti R."/>
            <person name="Tsui H.-C.T."/>
            <person name="Winkler M.E."/>
        </authorList>
    </citation>
    <scope>NUCLEOTIDE SEQUENCE</scope>
</reference>
<name>A0A381VVN3_9ZZZZ</name>
<gene>
    <name evidence="2" type="ORF">METZ01_LOCUS96551</name>
</gene>
<accession>A0A381VVN3</accession>
<evidence type="ECO:0000256" key="1">
    <source>
        <dbReference type="SAM" id="MobiDB-lite"/>
    </source>
</evidence>
<dbReference type="EMBL" id="UINC01009758">
    <property type="protein sequence ID" value="SVA43697.1"/>
    <property type="molecule type" value="Genomic_DNA"/>
</dbReference>
<sequence>MARYRGLRAIAGMARIKVRRTIDLREMGDFGAITSSGDDLPTAGAGHHASTGGSTGFTRGYTQLGLVTGPMVDNQDMGSIATTASTTVRYNDETYQYGPSRGY</sequence>
<feature type="region of interest" description="Disordered" evidence="1">
    <location>
        <begin position="35"/>
        <end position="55"/>
    </location>
</feature>